<proteinExistence type="predicted"/>
<dbReference type="Proteomes" id="UP000247702">
    <property type="component" value="Unassembled WGS sequence"/>
</dbReference>
<organism evidence="1 2">
    <name type="scientific">Rhizophagus clarus</name>
    <dbReference type="NCBI Taxonomy" id="94130"/>
    <lineage>
        <taxon>Eukaryota</taxon>
        <taxon>Fungi</taxon>
        <taxon>Fungi incertae sedis</taxon>
        <taxon>Mucoromycota</taxon>
        <taxon>Glomeromycotina</taxon>
        <taxon>Glomeromycetes</taxon>
        <taxon>Glomerales</taxon>
        <taxon>Glomeraceae</taxon>
        <taxon>Rhizophagus</taxon>
    </lineage>
</organism>
<dbReference type="InterPro" id="IPR011990">
    <property type="entry name" value="TPR-like_helical_dom_sf"/>
</dbReference>
<evidence type="ECO:0008006" key="3">
    <source>
        <dbReference type="Google" id="ProtNLM"/>
    </source>
</evidence>
<dbReference type="InterPro" id="IPR006597">
    <property type="entry name" value="Sel1-like"/>
</dbReference>
<dbReference type="EMBL" id="BEXD01003937">
    <property type="protein sequence ID" value="GBC04277.1"/>
    <property type="molecule type" value="Genomic_DNA"/>
</dbReference>
<keyword evidence="2" id="KW-1185">Reference proteome</keyword>
<accession>A0A2Z6SFM2</accession>
<comment type="caution">
    <text evidence="1">The sequence shown here is derived from an EMBL/GenBank/DDBJ whole genome shotgun (WGS) entry which is preliminary data.</text>
</comment>
<reference evidence="1 2" key="1">
    <citation type="submission" date="2017-11" db="EMBL/GenBank/DDBJ databases">
        <title>The genome of Rhizophagus clarus HR1 reveals common genetic basis of auxotrophy among arbuscular mycorrhizal fungi.</title>
        <authorList>
            <person name="Kobayashi Y."/>
        </authorList>
    </citation>
    <scope>NUCLEOTIDE SEQUENCE [LARGE SCALE GENOMIC DNA]</scope>
    <source>
        <strain evidence="1 2">HR1</strain>
    </source>
</reference>
<dbReference type="Gene3D" id="1.25.40.10">
    <property type="entry name" value="Tetratricopeptide repeat domain"/>
    <property type="match status" value="1"/>
</dbReference>
<evidence type="ECO:0000313" key="1">
    <source>
        <dbReference type="EMBL" id="GBC04277.1"/>
    </source>
</evidence>
<sequence length="170" mass="19464">MTLAEAAKQHKLIDRNGKISGDIKTAYRCFEAYANSDTTIRNKMKAKYYKAYYISKGLVENIKDKDRIVAELYKEVADDEENEFPEAKLRYGDCLYNGKGVEKNLSEALKYFEQAAKNGFKVAMYSAGKLYFNGDGVEKNKDKALYYMGLAIYNEYEPAIKFCKENNIAL</sequence>
<dbReference type="InterPro" id="IPR052945">
    <property type="entry name" value="Mitotic_Regulator"/>
</dbReference>
<evidence type="ECO:0000313" key="2">
    <source>
        <dbReference type="Proteomes" id="UP000247702"/>
    </source>
</evidence>
<protein>
    <recommendedName>
        <fullName evidence="3">HCP-like protein</fullName>
    </recommendedName>
</protein>
<dbReference type="SUPFAM" id="SSF81901">
    <property type="entry name" value="HCP-like"/>
    <property type="match status" value="1"/>
</dbReference>
<dbReference type="Pfam" id="PF08238">
    <property type="entry name" value="Sel1"/>
    <property type="match status" value="2"/>
</dbReference>
<name>A0A2Z6SFM2_9GLOM</name>
<dbReference type="AlphaFoldDB" id="A0A2Z6SFM2"/>
<dbReference type="PANTHER" id="PTHR43628">
    <property type="entry name" value="ACTIVATOR OF C KINASE PROTEIN 1-RELATED"/>
    <property type="match status" value="1"/>
</dbReference>
<dbReference type="PANTHER" id="PTHR43628:SF1">
    <property type="entry name" value="CHITIN SYNTHASE REGULATORY FACTOR 2-RELATED"/>
    <property type="match status" value="1"/>
</dbReference>
<gene>
    <name evidence="1" type="ORF">RclHR1_00560004</name>
</gene>
<dbReference type="SMART" id="SM00671">
    <property type="entry name" value="SEL1"/>
    <property type="match status" value="2"/>
</dbReference>